<comment type="caution">
    <text evidence="1">The sequence shown here is derived from an EMBL/GenBank/DDBJ whole genome shotgun (WGS) entry which is preliminary data.</text>
</comment>
<reference evidence="1 2" key="1">
    <citation type="journal article" date="2018" name="Sci. Rep.">
        <title>Genomic signatures of local adaptation to the degree of environmental predictability in rotifers.</title>
        <authorList>
            <person name="Franch-Gras L."/>
            <person name="Hahn C."/>
            <person name="Garcia-Roger E.M."/>
            <person name="Carmona M.J."/>
            <person name="Serra M."/>
            <person name="Gomez A."/>
        </authorList>
    </citation>
    <scope>NUCLEOTIDE SEQUENCE [LARGE SCALE GENOMIC DNA]</scope>
    <source>
        <strain evidence="1">HYR1</strain>
    </source>
</reference>
<accession>A0A3M7PJH6</accession>
<keyword evidence="2" id="KW-1185">Reference proteome</keyword>
<evidence type="ECO:0000313" key="1">
    <source>
        <dbReference type="EMBL" id="RMZ99275.1"/>
    </source>
</evidence>
<sequence>MNNGSEINRNKTKYIKTVINELVNKSFKKSDIGLQCFGSRRNLCFCYISKAFQWRRQNLL</sequence>
<dbReference type="AlphaFoldDB" id="A0A3M7PJH6"/>
<proteinExistence type="predicted"/>
<name>A0A3M7PJH6_BRAPC</name>
<organism evidence="1 2">
    <name type="scientific">Brachionus plicatilis</name>
    <name type="common">Marine rotifer</name>
    <name type="synonym">Brachionus muelleri</name>
    <dbReference type="NCBI Taxonomy" id="10195"/>
    <lineage>
        <taxon>Eukaryota</taxon>
        <taxon>Metazoa</taxon>
        <taxon>Spiralia</taxon>
        <taxon>Gnathifera</taxon>
        <taxon>Rotifera</taxon>
        <taxon>Eurotatoria</taxon>
        <taxon>Monogononta</taxon>
        <taxon>Pseudotrocha</taxon>
        <taxon>Ploima</taxon>
        <taxon>Brachionidae</taxon>
        <taxon>Brachionus</taxon>
    </lineage>
</organism>
<protein>
    <submittedName>
        <fullName evidence="1">Uncharacterized protein</fullName>
    </submittedName>
</protein>
<evidence type="ECO:0000313" key="2">
    <source>
        <dbReference type="Proteomes" id="UP000276133"/>
    </source>
</evidence>
<dbReference type="Proteomes" id="UP000276133">
    <property type="component" value="Unassembled WGS sequence"/>
</dbReference>
<gene>
    <name evidence="1" type="ORF">BpHYR1_043285</name>
</gene>
<dbReference type="EMBL" id="REGN01010316">
    <property type="protein sequence ID" value="RMZ99275.1"/>
    <property type="molecule type" value="Genomic_DNA"/>
</dbReference>